<dbReference type="PROSITE" id="PS50887">
    <property type="entry name" value="GGDEF"/>
    <property type="match status" value="1"/>
</dbReference>
<sequence>MARSTPFPPWRRCLAAFGLVAGLSFLHATTALADAPADVGTLLAQAQAIRAKDHPRFLEMLGQLHRRQSTLSPDQQWQLRLLDAWEALFEGQYAKAEPLLREVVAHAGLDQQSLANGMLLNMLAIQHRYDEAFALAEQLSAVLPRLRDRHATYVVLSQLSQLMASAEQPEPAAAYARQMEQFTPPGESLCRPYVYLFGALNAKGDLPPTDPVYRKTIDTCVAAGEPIYANTVQLDLARRQADVGDTAAALALLKRIAPGVMAQNYRAHVFVLRSTLGYAYWVAGDAAAARRWALAALAMDAKGDFDGLSENVYRVLYEVANRAGDYRTALDYYRHYKEVEFRSVDNAQAIALAYHTVHQQLAIHKLQVAELGKQNSLLELQQALDRKAVETSRLYVALLLVVLTSIGFWLIRLKRSQLRFKKLARRDSLTGILNHQHFVWEAEQALRYAEKSARHVCVVVIDLDHFKRINDTYGHAVGDAVLLRIVALCQAHLRSIDVFGRLGGEEFGLVLPECAPGDAMDIVERIRAAIAGTPFDEKILEGTISASFGLASTEDGGYALPTLMAKADAALYRAKHRGRNRVEMHAEDASFMPA</sequence>
<dbReference type="Pfam" id="PF00990">
    <property type="entry name" value="GGDEF"/>
    <property type="match status" value="1"/>
</dbReference>
<name>A0ABN0UXE4_9GAMM</name>
<dbReference type="InterPro" id="IPR029787">
    <property type="entry name" value="Nucleotide_cyclase"/>
</dbReference>
<dbReference type="InterPro" id="IPR043128">
    <property type="entry name" value="Rev_trsase/Diguanyl_cyclase"/>
</dbReference>
<proteinExistence type="predicted"/>
<evidence type="ECO:0000256" key="3">
    <source>
        <dbReference type="SAM" id="SignalP"/>
    </source>
</evidence>
<protein>
    <recommendedName>
        <fullName evidence="1">diguanylate cyclase</fullName>
        <ecNumber evidence="1">2.7.7.65</ecNumber>
    </recommendedName>
</protein>
<keyword evidence="2" id="KW-0472">Membrane</keyword>
<dbReference type="SUPFAM" id="SSF48452">
    <property type="entry name" value="TPR-like"/>
    <property type="match status" value="1"/>
</dbReference>
<dbReference type="Gene3D" id="3.30.70.270">
    <property type="match status" value="1"/>
</dbReference>
<dbReference type="SUPFAM" id="SSF55073">
    <property type="entry name" value="Nucleotide cyclase"/>
    <property type="match status" value="1"/>
</dbReference>
<evidence type="ECO:0000256" key="2">
    <source>
        <dbReference type="SAM" id="Phobius"/>
    </source>
</evidence>
<accession>A0ABN0UXE4</accession>
<dbReference type="InterPro" id="IPR050469">
    <property type="entry name" value="Diguanylate_Cyclase"/>
</dbReference>
<dbReference type="EMBL" id="BAAAFO010000006">
    <property type="protein sequence ID" value="GAA0264485.1"/>
    <property type="molecule type" value="Genomic_DNA"/>
</dbReference>
<evidence type="ECO:0000259" key="4">
    <source>
        <dbReference type="PROSITE" id="PS50887"/>
    </source>
</evidence>
<feature type="transmembrane region" description="Helical" evidence="2">
    <location>
        <begin position="394"/>
        <end position="413"/>
    </location>
</feature>
<dbReference type="Gene3D" id="1.25.40.10">
    <property type="entry name" value="Tetratricopeptide repeat domain"/>
    <property type="match status" value="1"/>
</dbReference>
<dbReference type="Proteomes" id="UP001500657">
    <property type="component" value="Unassembled WGS sequence"/>
</dbReference>
<evidence type="ECO:0000256" key="1">
    <source>
        <dbReference type="ARBA" id="ARBA00012528"/>
    </source>
</evidence>
<dbReference type="PANTHER" id="PTHR45138">
    <property type="entry name" value="REGULATORY COMPONENTS OF SENSORY TRANSDUCTION SYSTEM"/>
    <property type="match status" value="1"/>
</dbReference>
<dbReference type="EC" id="2.7.7.65" evidence="1"/>
<comment type="caution">
    <text evidence="5">The sequence shown here is derived from an EMBL/GenBank/DDBJ whole genome shotgun (WGS) entry which is preliminary data.</text>
</comment>
<dbReference type="InterPro" id="IPR011990">
    <property type="entry name" value="TPR-like_helical_dom_sf"/>
</dbReference>
<reference evidence="5 6" key="1">
    <citation type="journal article" date="2019" name="Int. J. Syst. Evol. Microbiol.">
        <title>The Global Catalogue of Microorganisms (GCM) 10K type strain sequencing project: providing services to taxonomists for standard genome sequencing and annotation.</title>
        <authorList>
            <consortium name="The Broad Institute Genomics Platform"/>
            <consortium name="The Broad Institute Genome Sequencing Center for Infectious Disease"/>
            <person name="Wu L."/>
            <person name="Ma J."/>
        </authorList>
    </citation>
    <scope>NUCLEOTIDE SEQUENCE [LARGE SCALE GENOMIC DNA]</scope>
    <source>
        <strain evidence="5 6">JCM 16242</strain>
    </source>
</reference>
<dbReference type="SMART" id="SM00267">
    <property type="entry name" value="GGDEF"/>
    <property type="match status" value="1"/>
</dbReference>
<dbReference type="PANTHER" id="PTHR45138:SF24">
    <property type="entry name" value="DIGUANYLATE CYCLASE DGCC-RELATED"/>
    <property type="match status" value="1"/>
</dbReference>
<evidence type="ECO:0000313" key="5">
    <source>
        <dbReference type="EMBL" id="GAA0264485.1"/>
    </source>
</evidence>
<dbReference type="NCBIfam" id="TIGR00254">
    <property type="entry name" value="GGDEF"/>
    <property type="match status" value="1"/>
</dbReference>
<feature type="domain" description="GGDEF" evidence="4">
    <location>
        <begin position="454"/>
        <end position="587"/>
    </location>
</feature>
<evidence type="ECO:0000313" key="6">
    <source>
        <dbReference type="Proteomes" id="UP001500657"/>
    </source>
</evidence>
<dbReference type="CDD" id="cd01949">
    <property type="entry name" value="GGDEF"/>
    <property type="match status" value="1"/>
</dbReference>
<keyword evidence="2" id="KW-0812">Transmembrane</keyword>
<feature type="chain" id="PRO_5047395559" description="diguanylate cyclase" evidence="3">
    <location>
        <begin position="34"/>
        <end position="594"/>
    </location>
</feature>
<feature type="signal peptide" evidence="3">
    <location>
        <begin position="1"/>
        <end position="33"/>
    </location>
</feature>
<dbReference type="InterPro" id="IPR000160">
    <property type="entry name" value="GGDEF_dom"/>
</dbReference>
<keyword evidence="3" id="KW-0732">Signal</keyword>
<gene>
    <name evidence="5" type="ORF">GCM10009126_32770</name>
</gene>
<organism evidence="5 6">
    <name type="scientific">Rhodanobacter caeni</name>
    <dbReference type="NCBI Taxonomy" id="657654"/>
    <lineage>
        <taxon>Bacteria</taxon>
        <taxon>Pseudomonadati</taxon>
        <taxon>Pseudomonadota</taxon>
        <taxon>Gammaproteobacteria</taxon>
        <taxon>Lysobacterales</taxon>
        <taxon>Rhodanobacteraceae</taxon>
        <taxon>Rhodanobacter</taxon>
    </lineage>
</organism>
<keyword evidence="2" id="KW-1133">Transmembrane helix</keyword>
<dbReference type="RefSeq" id="WP_343883925.1">
    <property type="nucleotide sequence ID" value="NZ_BAAAFO010000006.1"/>
</dbReference>
<keyword evidence="6" id="KW-1185">Reference proteome</keyword>